<dbReference type="EMBL" id="KN847041">
    <property type="protein sequence ID" value="KIW32711.1"/>
    <property type="molecule type" value="Genomic_DNA"/>
</dbReference>
<keyword evidence="5" id="KW-0223">Dioxygenase</keyword>
<keyword evidence="6" id="KW-0560">Oxidoreductase</keyword>
<evidence type="ECO:0000256" key="5">
    <source>
        <dbReference type="ARBA" id="ARBA00022964"/>
    </source>
</evidence>
<dbReference type="GO" id="GO:0046872">
    <property type="term" value="F:metal ion binding"/>
    <property type="evidence" value="ECO:0007669"/>
    <property type="project" value="UniProtKB-KW"/>
</dbReference>
<comment type="subunit">
    <text evidence="3">Homodimer.</text>
</comment>
<sequence>MLSVFRPAAGKTLRTLSTFSARSKACYYSPFLRSVSLSRRVHIDTMAPIAVEDMIETLAVSKKSTGVSNGDTSKPTLARCDANDPATTTELLVSIIERDGGVVVENLISKELATQIKTELKPYFDTDKVDPSGFFPHTTQRATGLLARSDGCVQLAMNPTYIDIANKMISSTYTYWNGQQQETVFSKPIISSTVGFRVNPGGRQQALHRDDGDYHTRNCDMPMMLGCVTALTKTTAENGATIAIPGSHLWGPDRCPYDHEAIPAELEPGDAFIFVGNLYHAGGANITKDQARETVGIFLCKPYYRPAENQMLMVPPEKAKRLPPQAQRLLGYGISRPAVGFMEYQDPMRVLFGVEDEETVDM</sequence>
<dbReference type="SUPFAM" id="SSF51197">
    <property type="entry name" value="Clavaminate synthase-like"/>
    <property type="match status" value="1"/>
</dbReference>
<evidence type="ECO:0000313" key="8">
    <source>
        <dbReference type="EMBL" id="KIW32711.1"/>
    </source>
</evidence>
<dbReference type="GO" id="GO:0051213">
    <property type="term" value="F:dioxygenase activity"/>
    <property type="evidence" value="ECO:0007669"/>
    <property type="project" value="UniProtKB-KW"/>
</dbReference>
<dbReference type="PANTHER" id="PTHR20883:SF45">
    <property type="entry name" value="PHYTANOYL-COA DIOXYGENASE FAMILY PROTEIN"/>
    <property type="match status" value="1"/>
</dbReference>
<accession>A0A0D1ZX24</accession>
<gene>
    <name evidence="8" type="ORF">PV07_04239</name>
</gene>
<dbReference type="PANTHER" id="PTHR20883">
    <property type="entry name" value="PHYTANOYL-COA DIOXYGENASE DOMAIN CONTAINING 1"/>
    <property type="match status" value="1"/>
</dbReference>
<dbReference type="Proteomes" id="UP000054466">
    <property type="component" value="Unassembled WGS sequence"/>
</dbReference>
<dbReference type="RefSeq" id="XP_016252927.1">
    <property type="nucleotide sequence ID" value="XM_016391025.1"/>
</dbReference>
<evidence type="ECO:0000256" key="6">
    <source>
        <dbReference type="ARBA" id="ARBA00023002"/>
    </source>
</evidence>
<dbReference type="InterPro" id="IPR008775">
    <property type="entry name" value="Phytyl_CoA_dOase-like"/>
</dbReference>
<dbReference type="OrthoDB" id="3251668at2759"/>
<evidence type="ECO:0008006" key="10">
    <source>
        <dbReference type="Google" id="ProtNLM"/>
    </source>
</evidence>
<dbReference type="AlphaFoldDB" id="A0A0D1ZX24"/>
<evidence type="ECO:0000256" key="3">
    <source>
        <dbReference type="ARBA" id="ARBA00011738"/>
    </source>
</evidence>
<evidence type="ECO:0000256" key="4">
    <source>
        <dbReference type="ARBA" id="ARBA00022723"/>
    </source>
</evidence>
<organism evidence="8 9">
    <name type="scientific">Cladophialophora immunda</name>
    <dbReference type="NCBI Taxonomy" id="569365"/>
    <lineage>
        <taxon>Eukaryota</taxon>
        <taxon>Fungi</taxon>
        <taxon>Dikarya</taxon>
        <taxon>Ascomycota</taxon>
        <taxon>Pezizomycotina</taxon>
        <taxon>Eurotiomycetes</taxon>
        <taxon>Chaetothyriomycetidae</taxon>
        <taxon>Chaetothyriales</taxon>
        <taxon>Herpotrichiellaceae</taxon>
        <taxon>Cladophialophora</taxon>
    </lineage>
</organism>
<comment type="similarity">
    <text evidence="2">Belongs to the PhyH family.</text>
</comment>
<keyword evidence="4" id="KW-0479">Metal-binding</keyword>
<evidence type="ECO:0000256" key="1">
    <source>
        <dbReference type="ARBA" id="ARBA00001962"/>
    </source>
</evidence>
<keyword evidence="9" id="KW-1185">Reference proteome</keyword>
<evidence type="ECO:0000313" key="9">
    <source>
        <dbReference type="Proteomes" id="UP000054466"/>
    </source>
</evidence>
<dbReference type="HOGENOM" id="CLU_047725_0_1_1"/>
<dbReference type="Gene3D" id="2.60.120.620">
    <property type="entry name" value="q2cbj1_9rhob like domain"/>
    <property type="match status" value="1"/>
</dbReference>
<dbReference type="Pfam" id="PF05721">
    <property type="entry name" value="PhyH"/>
    <property type="match status" value="1"/>
</dbReference>
<dbReference type="VEuPathDB" id="FungiDB:PV07_04239"/>
<comment type="cofactor">
    <cofactor evidence="1">
        <name>Fe cation</name>
        <dbReference type="ChEBI" id="CHEBI:24875"/>
    </cofactor>
</comment>
<evidence type="ECO:0000256" key="7">
    <source>
        <dbReference type="ARBA" id="ARBA00023004"/>
    </source>
</evidence>
<proteinExistence type="inferred from homology"/>
<name>A0A0D1ZX24_9EURO</name>
<reference evidence="8 9" key="1">
    <citation type="submission" date="2015-01" db="EMBL/GenBank/DDBJ databases">
        <title>The Genome Sequence of Cladophialophora immunda CBS83496.</title>
        <authorList>
            <consortium name="The Broad Institute Genomics Platform"/>
            <person name="Cuomo C."/>
            <person name="de Hoog S."/>
            <person name="Gorbushina A."/>
            <person name="Stielow B."/>
            <person name="Teixiera M."/>
            <person name="Abouelleil A."/>
            <person name="Chapman S.B."/>
            <person name="Priest M."/>
            <person name="Young S.K."/>
            <person name="Wortman J."/>
            <person name="Nusbaum C."/>
            <person name="Birren B."/>
        </authorList>
    </citation>
    <scope>NUCLEOTIDE SEQUENCE [LARGE SCALE GENOMIC DNA]</scope>
    <source>
        <strain evidence="8 9">CBS 83496</strain>
    </source>
</reference>
<keyword evidence="7" id="KW-0408">Iron</keyword>
<dbReference type="STRING" id="569365.A0A0D1ZX24"/>
<protein>
    <recommendedName>
        <fullName evidence="10">Phytanoyl-CoA dioxygenase</fullName>
    </recommendedName>
</protein>
<evidence type="ECO:0000256" key="2">
    <source>
        <dbReference type="ARBA" id="ARBA00005830"/>
    </source>
</evidence>
<dbReference type="GeneID" id="27343433"/>